<sequence>MQQSDVISAAKKYMESIHQNDYTGHDIAHVYRVTALAKSIAENEGVNDTLVIELACLLHDTVDEKVVDANKQYVELKSFLSSLSLSTEDQEHILFIINNMSYRNGKNDHVTLSLEGQIVRDADRLDAIGAIGVCTNISICRTLW</sequence>
<evidence type="ECO:0000313" key="2">
    <source>
        <dbReference type="EMBL" id="SUL37316.1"/>
    </source>
</evidence>
<dbReference type="InterPro" id="IPR003607">
    <property type="entry name" value="HD/PDEase_dom"/>
</dbReference>
<dbReference type="EMBL" id="UHBY01000003">
    <property type="protein sequence ID" value="SUL37316.1"/>
    <property type="molecule type" value="Genomic_DNA"/>
</dbReference>
<dbReference type="PANTHER" id="PTHR33594:SF1">
    <property type="entry name" value="HD_PDEASE DOMAIN-CONTAINING PROTEIN"/>
    <property type="match status" value="1"/>
</dbReference>
<dbReference type="Proteomes" id="UP000254116">
    <property type="component" value="Unassembled WGS sequence"/>
</dbReference>
<feature type="domain" description="HD" evidence="1">
    <location>
        <begin position="26"/>
        <end position="128"/>
    </location>
</feature>
<dbReference type="SMART" id="SM00471">
    <property type="entry name" value="HDc"/>
    <property type="match status" value="1"/>
</dbReference>
<name>A0A380EMU2_STAAU</name>
<dbReference type="Pfam" id="PF01966">
    <property type="entry name" value="HD"/>
    <property type="match status" value="1"/>
</dbReference>
<protein>
    <submittedName>
        <fullName evidence="2">Metal dependent hydrolase</fullName>
    </submittedName>
</protein>
<dbReference type="GO" id="GO:0016787">
    <property type="term" value="F:hydrolase activity"/>
    <property type="evidence" value="ECO:0007669"/>
    <property type="project" value="UniProtKB-KW"/>
</dbReference>
<dbReference type="Gene3D" id="1.10.472.50">
    <property type="entry name" value="HD-domain/PDEase-like"/>
    <property type="match status" value="1"/>
</dbReference>
<dbReference type="PANTHER" id="PTHR33594">
    <property type="entry name" value="SUPERFAMILY HYDROLASE, PUTATIVE (AFU_ORTHOLOGUE AFUA_1G03035)-RELATED"/>
    <property type="match status" value="1"/>
</dbReference>
<dbReference type="CDD" id="cd00077">
    <property type="entry name" value="HDc"/>
    <property type="match status" value="1"/>
</dbReference>
<dbReference type="SUPFAM" id="SSF109604">
    <property type="entry name" value="HD-domain/PDEase-like"/>
    <property type="match status" value="1"/>
</dbReference>
<proteinExistence type="predicted"/>
<dbReference type="InterPro" id="IPR006674">
    <property type="entry name" value="HD_domain"/>
</dbReference>
<gene>
    <name evidence="2" type="primary">yedJ</name>
    <name evidence="2" type="ORF">NCTC10702_03315</name>
</gene>
<dbReference type="Gene3D" id="1.20.58.1910">
    <property type="match status" value="1"/>
</dbReference>
<dbReference type="PROSITE" id="PS51831">
    <property type="entry name" value="HD"/>
    <property type="match status" value="1"/>
</dbReference>
<evidence type="ECO:0000313" key="3">
    <source>
        <dbReference type="Proteomes" id="UP000254116"/>
    </source>
</evidence>
<organism evidence="2 3">
    <name type="scientific">Staphylococcus aureus</name>
    <dbReference type="NCBI Taxonomy" id="1280"/>
    <lineage>
        <taxon>Bacteria</taxon>
        <taxon>Bacillati</taxon>
        <taxon>Bacillota</taxon>
        <taxon>Bacilli</taxon>
        <taxon>Bacillales</taxon>
        <taxon>Staphylococcaceae</taxon>
        <taxon>Staphylococcus</taxon>
    </lineage>
</organism>
<dbReference type="AlphaFoldDB" id="A0A380EMU2"/>
<reference evidence="2 3" key="1">
    <citation type="submission" date="2018-06" db="EMBL/GenBank/DDBJ databases">
        <authorList>
            <consortium name="Pathogen Informatics"/>
            <person name="Doyle S."/>
        </authorList>
    </citation>
    <scope>NUCLEOTIDE SEQUENCE [LARGE SCALE GENOMIC DNA]</scope>
    <source>
        <strain evidence="2 3">NCTC10702</strain>
    </source>
</reference>
<keyword evidence="2" id="KW-0378">Hydrolase</keyword>
<evidence type="ECO:0000259" key="1">
    <source>
        <dbReference type="PROSITE" id="PS51831"/>
    </source>
</evidence>
<accession>A0A380EMU2</accession>